<evidence type="ECO:0000313" key="1">
    <source>
        <dbReference type="EMBL" id="KAJ4728841.1"/>
    </source>
</evidence>
<keyword evidence="1" id="KW-0813">Transport</keyword>
<gene>
    <name evidence="1" type="ORF">OWV82_001714</name>
</gene>
<keyword evidence="1" id="KW-0762">Sugar transport</keyword>
<comment type="caution">
    <text evidence="1">The sequence shown here is derived from an EMBL/GenBank/DDBJ whole genome shotgun (WGS) entry which is preliminary data.</text>
</comment>
<organism evidence="1 2">
    <name type="scientific">Melia azedarach</name>
    <name type="common">Chinaberry tree</name>
    <dbReference type="NCBI Taxonomy" id="155640"/>
    <lineage>
        <taxon>Eukaryota</taxon>
        <taxon>Viridiplantae</taxon>
        <taxon>Streptophyta</taxon>
        <taxon>Embryophyta</taxon>
        <taxon>Tracheophyta</taxon>
        <taxon>Spermatophyta</taxon>
        <taxon>Magnoliopsida</taxon>
        <taxon>eudicotyledons</taxon>
        <taxon>Gunneridae</taxon>
        <taxon>Pentapetalae</taxon>
        <taxon>rosids</taxon>
        <taxon>malvids</taxon>
        <taxon>Sapindales</taxon>
        <taxon>Meliaceae</taxon>
        <taxon>Melia</taxon>
    </lineage>
</organism>
<sequence>MAIHHSLATAFGLLGNIISFLVSLAPLPTFYQIYKKKSTEGFQSVPYVISLFSAMLWIYYALLKENALFLITINSVCAVIQFGYISAYLFYAPKKARILTVKLFLLFNVFGFGAICLLTFFLAKGTTREKILGYACMVFALSVFAAPLCIVRKVIRTKSVEYMPFTLSFFLTLGAVAWFFYGLMIRDLNIAIPNVLGFIFGVLQMVLYMIYKNPKKAVEPKLHELSEHVVDVLKLSTMVCTELSAVVPQLSTMENDQEIVDELIAKKEIEETKPNKDIDLVSSKI</sequence>
<reference evidence="1 2" key="1">
    <citation type="journal article" date="2023" name="Science">
        <title>Complex scaffold remodeling in plant triterpene biosynthesis.</title>
        <authorList>
            <person name="De La Pena R."/>
            <person name="Hodgson H."/>
            <person name="Liu J.C."/>
            <person name="Stephenson M.J."/>
            <person name="Martin A.C."/>
            <person name="Owen C."/>
            <person name="Harkess A."/>
            <person name="Leebens-Mack J."/>
            <person name="Jimenez L.E."/>
            <person name="Osbourn A."/>
            <person name="Sattely E.S."/>
        </authorList>
    </citation>
    <scope>NUCLEOTIDE SEQUENCE [LARGE SCALE GENOMIC DNA]</scope>
    <source>
        <strain evidence="2">cv. JPN11</strain>
        <tissue evidence="1">Leaf</tissue>
    </source>
</reference>
<dbReference type="EMBL" id="CM051394">
    <property type="protein sequence ID" value="KAJ4728841.1"/>
    <property type="molecule type" value="Genomic_DNA"/>
</dbReference>
<name>A0ACC1YYL4_MELAZ</name>
<protein>
    <submittedName>
        <fullName evidence="1">Bidirectional sugar transporter SWEET</fullName>
    </submittedName>
</protein>
<accession>A0ACC1YYL4</accession>
<evidence type="ECO:0000313" key="2">
    <source>
        <dbReference type="Proteomes" id="UP001164539"/>
    </source>
</evidence>
<keyword evidence="2" id="KW-1185">Reference proteome</keyword>
<dbReference type="Proteomes" id="UP001164539">
    <property type="component" value="Chromosome 1"/>
</dbReference>
<proteinExistence type="predicted"/>